<dbReference type="Gene3D" id="3.60.21.10">
    <property type="match status" value="1"/>
</dbReference>
<gene>
    <name evidence="2" type="ORF">HF878_00605</name>
</gene>
<dbReference type="RefSeq" id="WP_170076880.1">
    <property type="nucleotide sequence ID" value="NZ_JABAFA010000001.1"/>
</dbReference>
<feature type="domain" description="Calcineurin-like phosphoesterase" evidence="1">
    <location>
        <begin position="3"/>
        <end position="199"/>
    </location>
</feature>
<dbReference type="EMBL" id="JABAFA010000001">
    <property type="protein sequence ID" value="NMD97987.1"/>
    <property type="molecule type" value="Genomic_DNA"/>
</dbReference>
<dbReference type="Pfam" id="PF00149">
    <property type="entry name" value="Metallophos"/>
    <property type="match status" value="1"/>
</dbReference>
<evidence type="ECO:0000259" key="1">
    <source>
        <dbReference type="Pfam" id="PF00149"/>
    </source>
</evidence>
<accession>A0A848B9F3</accession>
<dbReference type="GO" id="GO:0016791">
    <property type="term" value="F:phosphatase activity"/>
    <property type="evidence" value="ECO:0007669"/>
    <property type="project" value="TreeGrafter"/>
</dbReference>
<organism evidence="2 3">
    <name type="scientific">Selenomonas bovis</name>
    <dbReference type="NCBI Taxonomy" id="416586"/>
    <lineage>
        <taxon>Bacteria</taxon>
        <taxon>Bacillati</taxon>
        <taxon>Bacillota</taxon>
        <taxon>Negativicutes</taxon>
        <taxon>Selenomonadales</taxon>
        <taxon>Selenomonadaceae</taxon>
        <taxon>Selenomonas</taxon>
    </lineage>
</organism>
<reference evidence="2 3" key="1">
    <citation type="submission" date="2020-04" db="EMBL/GenBank/DDBJ databases">
        <authorList>
            <person name="Hitch T.C.A."/>
            <person name="Wylensek D."/>
            <person name="Clavel T."/>
        </authorList>
    </citation>
    <scope>NUCLEOTIDE SEQUENCE [LARGE SCALE GENOMIC DNA]</scope>
    <source>
        <strain evidence="2 3">PG-130-P53-12</strain>
    </source>
</reference>
<dbReference type="InterPro" id="IPR050126">
    <property type="entry name" value="Ap4A_hydrolase"/>
</dbReference>
<name>A0A848B9F3_9FIRM</name>
<dbReference type="InterPro" id="IPR029052">
    <property type="entry name" value="Metallo-depent_PP-like"/>
</dbReference>
<dbReference type="Proteomes" id="UP000543804">
    <property type="component" value="Unassembled WGS sequence"/>
</dbReference>
<comment type="caution">
    <text evidence="2">The sequence shown here is derived from an EMBL/GenBank/DDBJ whole genome shotgun (WGS) entry which is preliminary data.</text>
</comment>
<keyword evidence="3" id="KW-1185">Reference proteome</keyword>
<sequence>MERYLVIGDLHGEFSRFQTLWRKVGFRAGQDCALFLGDYLDRGSGNVQVMDWVLGHFGRDDMVFLRGNHDQMLLDACRAESTAQEGDDWFDSPKALWLENGGSETDHQLYASGRREELLPAWLEAVRKMPLCWQETLRGKRYIFAHASVNRDPAVPLTAMAPEDFLWSRDLAFHRKEYRREEIAVIGHTPLPALGLPARPQAFSGGKVLMMDTGSYLPGGCISCLDLLSGEVWQSDGTTGTGGAGGRLRRGLCGFFRKRH</sequence>
<dbReference type="GO" id="GO:0110154">
    <property type="term" value="P:RNA decapping"/>
    <property type="evidence" value="ECO:0007669"/>
    <property type="project" value="TreeGrafter"/>
</dbReference>
<dbReference type="PANTHER" id="PTHR42850">
    <property type="entry name" value="METALLOPHOSPHOESTERASE"/>
    <property type="match status" value="1"/>
</dbReference>
<dbReference type="SUPFAM" id="SSF56300">
    <property type="entry name" value="Metallo-dependent phosphatases"/>
    <property type="match status" value="1"/>
</dbReference>
<dbReference type="InterPro" id="IPR006186">
    <property type="entry name" value="Ser/Thr-sp_prot-phosphatase"/>
</dbReference>
<dbReference type="GO" id="GO:0005737">
    <property type="term" value="C:cytoplasm"/>
    <property type="evidence" value="ECO:0007669"/>
    <property type="project" value="TreeGrafter"/>
</dbReference>
<dbReference type="GO" id="GO:0008803">
    <property type="term" value="F:bis(5'-nucleosyl)-tetraphosphatase (symmetrical) activity"/>
    <property type="evidence" value="ECO:0007669"/>
    <property type="project" value="TreeGrafter"/>
</dbReference>
<proteinExistence type="predicted"/>
<dbReference type="PANTHER" id="PTHR42850:SF4">
    <property type="entry name" value="ZINC-DEPENDENT ENDOPOLYPHOSPHATASE"/>
    <property type="match status" value="1"/>
</dbReference>
<dbReference type="InterPro" id="IPR004843">
    <property type="entry name" value="Calcineurin-like_PHP"/>
</dbReference>
<protein>
    <submittedName>
        <fullName evidence="2">Serine/threonine protein phosphatase</fullName>
    </submittedName>
</protein>
<evidence type="ECO:0000313" key="2">
    <source>
        <dbReference type="EMBL" id="NMD97987.1"/>
    </source>
</evidence>
<dbReference type="PRINTS" id="PR00114">
    <property type="entry name" value="STPHPHTASE"/>
</dbReference>
<dbReference type="AlphaFoldDB" id="A0A848B9F3"/>
<evidence type="ECO:0000313" key="3">
    <source>
        <dbReference type="Proteomes" id="UP000543804"/>
    </source>
</evidence>